<dbReference type="AlphaFoldDB" id="A0A0E9X1P5"/>
<evidence type="ECO:0000313" key="1">
    <source>
        <dbReference type="EMBL" id="JAH95628.1"/>
    </source>
</evidence>
<reference evidence="1" key="2">
    <citation type="journal article" date="2015" name="Fish Shellfish Immunol.">
        <title>Early steps in the European eel (Anguilla anguilla)-Vibrio vulnificus interaction in the gills: Role of the RtxA13 toxin.</title>
        <authorList>
            <person name="Callol A."/>
            <person name="Pajuelo D."/>
            <person name="Ebbesson L."/>
            <person name="Teles M."/>
            <person name="MacKenzie S."/>
            <person name="Amaro C."/>
        </authorList>
    </citation>
    <scope>NUCLEOTIDE SEQUENCE</scope>
</reference>
<organism evidence="1">
    <name type="scientific">Anguilla anguilla</name>
    <name type="common">European freshwater eel</name>
    <name type="synonym">Muraena anguilla</name>
    <dbReference type="NCBI Taxonomy" id="7936"/>
    <lineage>
        <taxon>Eukaryota</taxon>
        <taxon>Metazoa</taxon>
        <taxon>Chordata</taxon>
        <taxon>Craniata</taxon>
        <taxon>Vertebrata</taxon>
        <taxon>Euteleostomi</taxon>
        <taxon>Actinopterygii</taxon>
        <taxon>Neopterygii</taxon>
        <taxon>Teleostei</taxon>
        <taxon>Anguilliformes</taxon>
        <taxon>Anguillidae</taxon>
        <taxon>Anguilla</taxon>
    </lineage>
</organism>
<sequence length="59" mass="7077">MKLKNGTSERSIILYRPKYKPVCNYFVHQFENDGLMLNARFNDPPPIYIFHFSIFFCSK</sequence>
<dbReference type="EMBL" id="GBXM01012949">
    <property type="protein sequence ID" value="JAH95628.1"/>
    <property type="molecule type" value="Transcribed_RNA"/>
</dbReference>
<accession>A0A0E9X1P5</accession>
<protein>
    <submittedName>
        <fullName evidence="1">Uncharacterized protein</fullName>
    </submittedName>
</protein>
<reference evidence="1" key="1">
    <citation type="submission" date="2014-11" db="EMBL/GenBank/DDBJ databases">
        <authorList>
            <person name="Amaro Gonzalez C."/>
        </authorList>
    </citation>
    <scope>NUCLEOTIDE SEQUENCE</scope>
</reference>
<proteinExistence type="predicted"/>
<name>A0A0E9X1P5_ANGAN</name>